<sequence length="122" mass="13188">MASQTQRKYQRRSATEWRALLDAQATSGLSVGTFCRKVSVCPASFYRWQGVLEGRGDAGPGTSETVADRVPARATPHRTPDFVDLGALEDLAAPVPRVDIASPRVELRLELGGGMVLHLVRG</sequence>
<dbReference type="EMBL" id="LVXZ01000207">
    <property type="protein sequence ID" value="OAP87597.1"/>
    <property type="molecule type" value="Genomic_DNA"/>
</dbReference>
<dbReference type="NCBIfam" id="NF047593">
    <property type="entry name" value="IS66_ISAeme5_TnpA"/>
    <property type="match status" value="1"/>
</dbReference>
<reference evidence="1 2" key="1">
    <citation type="submission" date="2016-04" db="EMBL/GenBank/DDBJ databases">
        <title>Acidithiobacillus ferrooxidans genome sequencing and assembly.</title>
        <authorList>
            <person name="Zhou Z."/>
        </authorList>
    </citation>
    <scope>NUCLEOTIDE SEQUENCE [LARGE SCALE GENOMIC DNA]</scope>
    <source>
        <strain evidence="1 2">BY0502</strain>
    </source>
</reference>
<keyword evidence="2" id="KW-1185">Reference proteome</keyword>
<accession>A0A179B7D8</accession>
<evidence type="ECO:0008006" key="3">
    <source>
        <dbReference type="Google" id="ProtNLM"/>
    </source>
</evidence>
<protein>
    <recommendedName>
        <fullName evidence="3">Transposase</fullName>
    </recommendedName>
</protein>
<gene>
    <name evidence="1" type="ORF">A4H96_13095</name>
</gene>
<evidence type="ECO:0000313" key="2">
    <source>
        <dbReference type="Proteomes" id="UP000078302"/>
    </source>
</evidence>
<evidence type="ECO:0000313" key="1">
    <source>
        <dbReference type="EMBL" id="OAP87597.1"/>
    </source>
</evidence>
<dbReference type="OrthoDB" id="5297610at2"/>
<dbReference type="AlphaFoldDB" id="A0A179B7D8"/>
<proteinExistence type="predicted"/>
<dbReference type="Proteomes" id="UP000078302">
    <property type="component" value="Unassembled WGS sequence"/>
</dbReference>
<dbReference type="RefSeq" id="WP_064220001.1">
    <property type="nucleotide sequence ID" value="NZ_LVXZ01000207.1"/>
</dbReference>
<name>A0A179B7D8_ACIFR</name>
<comment type="caution">
    <text evidence="1">The sequence shown here is derived from an EMBL/GenBank/DDBJ whole genome shotgun (WGS) entry which is preliminary data.</text>
</comment>
<organism evidence="1 2">
    <name type="scientific">Acidithiobacillus ferrooxidans</name>
    <name type="common">Thiobacillus ferrooxidans</name>
    <dbReference type="NCBI Taxonomy" id="920"/>
    <lineage>
        <taxon>Bacteria</taxon>
        <taxon>Pseudomonadati</taxon>
        <taxon>Pseudomonadota</taxon>
        <taxon>Acidithiobacillia</taxon>
        <taxon>Acidithiobacillales</taxon>
        <taxon>Acidithiobacillaceae</taxon>
        <taxon>Acidithiobacillus</taxon>
    </lineage>
</organism>